<dbReference type="GO" id="GO:0020037">
    <property type="term" value="F:heme binding"/>
    <property type="evidence" value="ECO:0007669"/>
    <property type="project" value="InterPro"/>
</dbReference>
<evidence type="ECO:0000256" key="6">
    <source>
        <dbReference type="ARBA" id="ARBA00023004"/>
    </source>
</evidence>
<feature type="domain" description="Catalase immune-responsive" evidence="7">
    <location>
        <begin position="64"/>
        <end position="123"/>
    </location>
</feature>
<evidence type="ECO:0000256" key="4">
    <source>
        <dbReference type="ARBA" id="ARBA00022723"/>
    </source>
</evidence>
<dbReference type="GO" id="GO:0004096">
    <property type="term" value="F:catalase activity"/>
    <property type="evidence" value="ECO:0007669"/>
    <property type="project" value="InterPro"/>
</dbReference>
<keyword evidence="8" id="KW-1185">Reference proteome</keyword>
<keyword evidence="6" id="KW-0408">Iron</keyword>
<evidence type="ECO:0000313" key="8">
    <source>
        <dbReference type="Proteomes" id="UP000095281"/>
    </source>
</evidence>
<dbReference type="PANTHER" id="PTHR11465">
    <property type="entry name" value="CATALASE"/>
    <property type="match status" value="1"/>
</dbReference>
<evidence type="ECO:0000313" key="9">
    <source>
        <dbReference type="WBParaSite" id="MhA1_Contig30.frz3.fgene2"/>
    </source>
</evidence>
<dbReference type="GO" id="GO:0042542">
    <property type="term" value="P:response to hydrogen peroxide"/>
    <property type="evidence" value="ECO:0007669"/>
    <property type="project" value="TreeGrafter"/>
</dbReference>
<evidence type="ECO:0000259" key="7">
    <source>
        <dbReference type="Pfam" id="PF06628"/>
    </source>
</evidence>
<keyword evidence="5" id="KW-0560">Oxidoreductase</keyword>
<keyword evidence="2" id="KW-0575">Peroxidase</keyword>
<keyword evidence="4" id="KW-0479">Metal-binding</keyword>
<dbReference type="WBParaSite" id="MhA1_Contig30.frz3.fgene2">
    <property type="protein sequence ID" value="MhA1_Contig30.frz3.fgene2"/>
    <property type="gene ID" value="MhA1_Contig30.frz3.fgene2"/>
</dbReference>
<name>A0A1I8BKD1_MELHA</name>
<dbReference type="AlphaFoldDB" id="A0A1I8BKD1"/>
<dbReference type="InterPro" id="IPR020835">
    <property type="entry name" value="Catalase_sf"/>
</dbReference>
<accession>A0A1I8BKD1</accession>
<sequence>MLLPVNCPYKFKYANVQRDGSARPDKNGGGVPNYFPNSFGGYKVAGVENTWTLENATVGRYKQDADFFFQPTDFWNEMSPLDRQHLAENIAGSLTNALPDVQNRMLPLFTNVSPAFGNMVKTELTKKSGKNDQKETCNGK</sequence>
<proteinExistence type="inferred from homology"/>
<dbReference type="GO" id="GO:0046872">
    <property type="term" value="F:metal ion binding"/>
    <property type="evidence" value="ECO:0007669"/>
    <property type="project" value="UniProtKB-KW"/>
</dbReference>
<dbReference type="SUPFAM" id="SSF56634">
    <property type="entry name" value="Heme-dependent catalase-like"/>
    <property type="match status" value="1"/>
</dbReference>
<keyword evidence="3" id="KW-0349">Heme</keyword>
<dbReference type="GO" id="GO:0005739">
    <property type="term" value="C:mitochondrion"/>
    <property type="evidence" value="ECO:0007669"/>
    <property type="project" value="TreeGrafter"/>
</dbReference>
<evidence type="ECO:0000256" key="1">
    <source>
        <dbReference type="ARBA" id="ARBA00005329"/>
    </source>
</evidence>
<comment type="similarity">
    <text evidence="1">Belongs to the catalase family.</text>
</comment>
<dbReference type="InterPro" id="IPR010582">
    <property type="entry name" value="Catalase_immune_responsive"/>
</dbReference>
<organism evidence="8 9">
    <name type="scientific">Meloidogyne hapla</name>
    <name type="common">Root-knot nematode worm</name>
    <dbReference type="NCBI Taxonomy" id="6305"/>
    <lineage>
        <taxon>Eukaryota</taxon>
        <taxon>Metazoa</taxon>
        <taxon>Ecdysozoa</taxon>
        <taxon>Nematoda</taxon>
        <taxon>Chromadorea</taxon>
        <taxon>Rhabditida</taxon>
        <taxon>Tylenchina</taxon>
        <taxon>Tylenchomorpha</taxon>
        <taxon>Tylenchoidea</taxon>
        <taxon>Meloidogynidae</taxon>
        <taxon>Meloidogyninae</taxon>
        <taxon>Meloidogyne</taxon>
    </lineage>
</organism>
<dbReference type="OMA" id="NTWTLEN"/>
<evidence type="ECO:0000256" key="3">
    <source>
        <dbReference type="ARBA" id="ARBA00022617"/>
    </source>
</evidence>
<dbReference type="Pfam" id="PF06628">
    <property type="entry name" value="Catalase-rel"/>
    <property type="match status" value="1"/>
</dbReference>
<dbReference type="GO" id="GO:0042744">
    <property type="term" value="P:hydrogen peroxide catabolic process"/>
    <property type="evidence" value="ECO:0007669"/>
    <property type="project" value="TreeGrafter"/>
</dbReference>
<dbReference type="Proteomes" id="UP000095281">
    <property type="component" value="Unplaced"/>
</dbReference>
<evidence type="ECO:0000256" key="5">
    <source>
        <dbReference type="ARBA" id="ARBA00023002"/>
    </source>
</evidence>
<protein>
    <submittedName>
        <fullName evidence="9">Catalase-rel domain-containing protein</fullName>
    </submittedName>
</protein>
<dbReference type="InterPro" id="IPR018028">
    <property type="entry name" value="Catalase"/>
</dbReference>
<dbReference type="Gene3D" id="2.40.180.10">
    <property type="entry name" value="Catalase core domain"/>
    <property type="match status" value="1"/>
</dbReference>
<dbReference type="GO" id="GO:0005777">
    <property type="term" value="C:peroxisome"/>
    <property type="evidence" value="ECO:0007669"/>
    <property type="project" value="TreeGrafter"/>
</dbReference>
<evidence type="ECO:0000256" key="2">
    <source>
        <dbReference type="ARBA" id="ARBA00022559"/>
    </source>
</evidence>
<reference evidence="9" key="1">
    <citation type="submission" date="2016-11" db="UniProtKB">
        <authorList>
            <consortium name="WormBaseParasite"/>
        </authorList>
    </citation>
    <scope>IDENTIFICATION</scope>
</reference>
<dbReference type="PANTHER" id="PTHR11465:SF9">
    <property type="entry name" value="CATALASE"/>
    <property type="match status" value="1"/>
</dbReference>